<dbReference type="VEuPathDB" id="FungiDB:A1O9_08498"/>
<dbReference type="AlphaFoldDB" id="A0A072P7P5"/>
<gene>
    <name evidence="1" type="ORF">A1O9_08498</name>
</gene>
<evidence type="ECO:0000313" key="2">
    <source>
        <dbReference type="Proteomes" id="UP000027920"/>
    </source>
</evidence>
<keyword evidence="2" id="KW-1185">Reference proteome</keyword>
<dbReference type="GeneID" id="25283410"/>
<dbReference type="Proteomes" id="UP000027920">
    <property type="component" value="Unassembled WGS sequence"/>
</dbReference>
<dbReference type="RefSeq" id="XP_013258337.1">
    <property type="nucleotide sequence ID" value="XM_013402883.1"/>
</dbReference>
<dbReference type="HOGENOM" id="CLU_2622044_0_0_1"/>
<reference evidence="1 2" key="1">
    <citation type="submission" date="2013-03" db="EMBL/GenBank/DDBJ databases">
        <title>The Genome Sequence of Exophiala aquamarina CBS 119918.</title>
        <authorList>
            <consortium name="The Broad Institute Genomics Platform"/>
            <person name="Cuomo C."/>
            <person name="de Hoog S."/>
            <person name="Gorbushina A."/>
            <person name="Walker B."/>
            <person name="Young S.K."/>
            <person name="Zeng Q."/>
            <person name="Gargeya S."/>
            <person name="Fitzgerald M."/>
            <person name="Haas B."/>
            <person name="Abouelleil A."/>
            <person name="Allen A.W."/>
            <person name="Alvarado L."/>
            <person name="Arachchi H.M."/>
            <person name="Berlin A.M."/>
            <person name="Chapman S.B."/>
            <person name="Gainer-Dewar J."/>
            <person name="Goldberg J."/>
            <person name="Griggs A."/>
            <person name="Gujja S."/>
            <person name="Hansen M."/>
            <person name="Howarth C."/>
            <person name="Imamovic A."/>
            <person name="Ireland A."/>
            <person name="Larimer J."/>
            <person name="McCowan C."/>
            <person name="Murphy C."/>
            <person name="Pearson M."/>
            <person name="Poon T.W."/>
            <person name="Priest M."/>
            <person name="Roberts A."/>
            <person name="Saif S."/>
            <person name="Shea T."/>
            <person name="Sisk P."/>
            <person name="Sykes S."/>
            <person name="Wortman J."/>
            <person name="Nusbaum C."/>
            <person name="Birren B."/>
        </authorList>
    </citation>
    <scope>NUCLEOTIDE SEQUENCE [LARGE SCALE GENOMIC DNA]</scope>
    <source>
        <strain evidence="1 2">CBS 119918</strain>
    </source>
</reference>
<name>A0A072P7P5_9EURO</name>
<comment type="caution">
    <text evidence="1">The sequence shown here is derived from an EMBL/GenBank/DDBJ whole genome shotgun (WGS) entry which is preliminary data.</text>
</comment>
<proteinExistence type="predicted"/>
<dbReference type="Gene3D" id="3.20.20.140">
    <property type="entry name" value="Metal-dependent hydrolases"/>
    <property type="match status" value="1"/>
</dbReference>
<evidence type="ECO:0000313" key="1">
    <source>
        <dbReference type="EMBL" id="KEF55747.1"/>
    </source>
</evidence>
<protein>
    <recommendedName>
        <fullName evidence="3">Amidohydrolase-related domain-containing protein</fullName>
    </recommendedName>
</protein>
<dbReference type="EMBL" id="AMGV01000007">
    <property type="protein sequence ID" value="KEF55747.1"/>
    <property type="molecule type" value="Genomic_DNA"/>
</dbReference>
<dbReference type="OrthoDB" id="2135488at2759"/>
<accession>A0A072P7P5</accession>
<sequence>MTTTHPGFWDELQPRVEEKLTGKGIPLVTDHFGLLKAPSMLPEEHQASPDQQPGFEAIMSILRNGALCVKLSTPYRAS</sequence>
<evidence type="ECO:0008006" key="3">
    <source>
        <dbReference type="Google" id="ProtNLM"/>
    </source>
</evidence>
<organism evidence="1 2">
    <name type="scientific">Exophiala aquamarina CBS 119918</name>
    <dbReference type="NCBI Taxonomy" id="1182545"/>
    <lineage>
        <taxon>Eukaryota</taxon>
        <taxon>Fungi</taxon>
        <taxon>Dikarya</taxon>
        <taxon>Ascomycota</taxon>
        <taxon>Pezizomycotina</taxon>
        <taxon>Eurotiomycetes</taxon>
        <taxon>Chaetothyriomycetidae</taxon>
        <taxon>Chaetothyriales</taxon>
        <taxon>Herpotrichiellaceae</taxon>
        <taxon>Exophiala</taxon>
    </lineage>
</organism>